<dbReference type="AlphaFoldDB" id="A0A7C9CI01"/>
<reference evidence="1" key="2">
    <citation type="submission" date="2020-07" db="EMBL/GenBank/DDBJ databases">
        <authorList>
            <person name="Vera ALvarez R."/>
            <person name="Arias-Moreno D.M."/>
            <person name="Jimenez-Jacinto V."/>
            <person name="Jimenez-Bremont J.F."/>
            <person name="Swaminathan K."/>
            <person name="Moose S.P."/>
            <person name="Guerrero-Gonzalez M.L."/>
            <person name="Marino-Ramirez L."/>
            <person name="Landsman D."/>
            <person name="Rodriguez-Kessler M."/>
            <person name="Delgado-Sanchez P."/>
        </authorList>
    </citation>
    <scope>NUCLEOTIDE SEQUENCE</scope>
    <source>
        <tissue evidence="1">Cladode</tissue>
    </source>
</reference>
<protein>
    <submittedName>
        <fullName evidence="1">Uncharacterized protein</fullName>
    </submittedName>
</protein>
<sequence>MWVVEVSQLGRVVLSRRLSLAVIRRRVVVAAEEVLQLRHRRRVLRPVVGVHYLGFRVRPIIRVEGVEEGRILVMRGRNGGGKINLGSLMMMMMVRISTQYFHWRERE</sequence>
<name>A0A7C9CI01_OPUST</name>
<organism evidence="1">
    <name type="scientific">Opuntia streptacantha</name>
    <name type="common">Prickly pear cactus</name>
    <name type="synonym">Opuntia cardona</name>
    <dbReference type="NCBI Taxonomy" id="393608"/>
    <lineage>
        <taxon>Eukaryota</taxon>
        <taxon>Viridiplantae</taxon>
        <taxon>Streptophyta</taxon>
        <taxon>Embryophyta</taxon>
        <taxon>Tracheophyta</taxon>
        <taxon>Spermatophyta</taxon>
        <taxon>Magnoliopsida</taxon>
        <taxon>eudicotyledons</taxon>
        <taxon>Gunneridae</taxon>
        <taxon>Pentapetalae</taxon>
        <taxon>Caryophyllales</taxon>
        <taxon>Cactineae</taxon>
        <taxon>Cactaceae</taxon>
        <taxon>Opuntioideae</taxon>
        <taxon>Opuntia</taxon>
    </lineage>
</organism>
<reference evidence="1" key="1">
    <citation type="journal article" date="2013" name="J. Plant Res.">
        <title>Effect of fungi and light on seed germination of three Opuntia species from semiarid lands of central Mexico.</title>
        <authorList>
            <person name="Delgado-Sanchez P."/>
            <person name="Jimenez-Bremont J.F."/>
            <person name="Guerrero-Gonzalez Mde L."/>
            <person name="Flores J."/>
        </authorList>
    </citation>
    <scope>NUCLEOTIDE SEQUENCE</scope>
    <source>
        <tissue evidence="1">Cladode</tissue>
    </source>
</reference>
<accession>A0A7C9CI01</accession>
<proteinExistence type="predicted"/>
<dbReference type="EMBL" id="GISG01021918">
    <property type="protein sequence ID" value="MBA4618741.1"/>
    <property type="molecule type" value="Transcribed_RNA"/>
</dbReference>
<evidence type="ECO:0000313" key="1">
    <source>
        <dbReference type="EMBL" id="MBA4618741.1"/>
    </source>
</evidence>